<gene>
    <name evidence="1" type="ORF">TSAR_013637</name>
</gene>
<protein>
    <submittedName>
        <fullName evidence="1">Uncharacterized protein</fullName>
    </submittedName>
</protein>
<dbReference type="AlphaFoldDB" id="A0A232EYM6"/>
<sequence>MASEDKVIYGRIQIFGKIRFVEPFVRQAPNWPSIRNVIYSKFSKSTDFKPPQPAGYSTNVQIYNDPFYLNCKRKTRNSLAIKQIPPITGPPAPQKKMITVAIRRRRQRHIRR</sequence>
<comment type="caution">
    <text evidence="1">The sequence shown here is derived from an EMBL/GenBank/DDBJ whole genome shotgun (WGS) entry which is preliminary data.</text>
</comment>
<evidence type="ECO:0000313" key="1">
    <source>
        <dbReference type="EMBL" id="OXU23443.1"/>
    </source>
</evidence>
<dbReference type="Proteomes" id="UP000215335">
    <property type="component" value="Unassembled WGS sequence"/>
</dbReference>
<reference evidence="1 2" key="1">
    <citation type="journal article" date="2017" name="Curr. Biol.">
        <title>The Evolution of Venom by Co-option of Single-Copy Genes.</title>
        <authorList>
            <person name="Martinson E.O."/>
            <person name="Mrinalini"/>
            <person name="Kelkar Y.D."/>
            <person name="Chang C.H."/>
            <person name="Werren J.H."/>
        </authorList>
    </citation>
    <scope>NUCLEOTIDE SEQUENCE [LARGE SCALE GENOMIC DNA]</scope>
    <source>
        <strain evidence="1 2">Alberta</strain>
        <tissue evidence="1">Whole body</tissue>
    </source>
</reference>
<keyword evidence="2" id="KW-1185">Reference proteome</keyword>
<name>A0A232EYM6_9HYME</name>
<accession>A0A232EYM6</accession>
<evidence type="ECO:0000313" key="2">
    <source>
        <dbReference type="Proteomes" id="UP000215335"/>
    </source>
</evidence>
<feature type="non-terminal residue" evidence="1">
    <location>
        <position position="112"/>
    </location>
</feature>
<organism evidence="1 2">
    <name type="scientific">Trichomalopsis sarcophagae</name>
    <dbReference type="NCBI Taxonomy" id="543379"/>
    <lineage>
        <taxon>Eukaryota</taxon>
        <taxon>Metazoa</taxon>
        <taxon>Ecdysozoa</taxon>
        <taxon>Arthropoda</taxon>
        <taxon>Hexapoda</taxon>
        <taxon>Insecta</taxon>
        <taxon>Pterygota</taxon>
        <taxon>Neoptera</taxon>
        <taxon>Endopterygota</taxon>
        <taxon>Hymenoptera</taxon>
        <taxon>Apocrita</taxon>
        <taxon>Proctotrupomorpha</taxon>
        <taxon>Chalcidoidea</taxon>
        <taxon>Pteromalidae</taxon>
        <taxon>Pteromalinae</taxon>
        <taxon>Trichomalopsis</taxon>
    </lineage>
</organism>
<dbReference type="EMBL" id="NNAY01001607">
    <property type="protein sequence ID" value="OXU23443.1"/>
    <property type="molecule type" value="Genomic_DNA"/>
</dbReference>
<proteinExistence type="predicted"/>